<feature type="domain" description="Cyclophilin-like" evidence="1">
    <location>
        <begin position="6"/>
        <end position="113"/>
    </location>
</feature>
<evidence type="ECO:0000313" key="2">
    <source>
        <dbReference type="EMBL" id="QRG85969.1"/>
    </source>
</evidence>
<dbReference type="InterPro" id="IPR041183">
    <property type="entry name" value="Cyclophilin-like"/>
</dbReference>
<evidence type="ECO:0000313" key="3">
    <source>
        <dbReference type="Proteomes" id="UP000596337"/>
    </source>
</evidence>
<sequence length="116" mass="12908">MKIRFIFDDCSVSGTLKSSASTDDFVRQLPLTLDLQDYANTEKIAYLPNKLTREGAPSGTQSKAGDISYYAPWGNLVIFYKDFGYASGLIKLGQIDDGIHCFISKETNRVTIEKVN</sequence>
<dbReference type="Proteomes" id="UP000596337">
    <property type="component" value="Chromosome 2"/>
</dbReference>
<dbReference type="SUPFAM" id="SSF50891">
    <property type="entry name" value="Cyclophilin-like"/>
    <property type="match status" value="1"/>
</dbReference>
<dbReference type="Pfam" id="PF18050">
    <property type="entry name" value="Cyclophil_like2"/>
    <property type="match status" value="1"/>
</dbReference>
<dbReference type="EMBL" id="CP069197">
    <property type="protein sequence ID" value="QRG85969.1"/>
    <property type="molecule type" value="Genomic_DNA"/>
</dbReference>
<name>A0AA92LYK9_9VIBR</name>
<accession>A0AA92LYK9</accession>
<dbReference type="Gene3D" id="2.40.100.20">
    <property type="match status" value="1"/>
</dbReference>
<dbReference type="AlphaFoldDB" id="A0AA92LYK9"/>
<organism evidence="2 3">
    <name type="scientific">Vibrio diabolicus</name>
    <dbReference type="NCBI Taxonomy" id="50719"/>
    <lineage>
        <taxon>Bacteria</taxon>
        <taxon>Pseudomonadati</taxon>
        <taxon>Pseudomonadota</taxon>
        <taxon>Gammaproteobacteria</taxon>
        <taxon>Vibrionales</taxon>
        <taxon>Vibrionaceae</taxon>
        <taxon>Vibrio</taxon>
        <taxon>Vibrio diabolicus subgroup</taxon>
    </lineage>
</organism>
<proteinExistence type="predicted"/>
<protein>
    <recommendedName>
        <fullName evidence="1">Cyclophilin-like domain-containing protein</fullName>
    </recommendedName>
</protein>
<evidence type="ECO:0000259" key="1">
    <source>
        <dbReference type="Pfam" id="PF18050"/>
    </source>
</evidence>
<gene>
    <name evidence="2" type="ORF">JOS67_18435</name>
</gene>
<dbReference type="InterPro" id="IPR029000">
    <property type="entry name" value="Cyclophilin-like_dom_sf"/>
</dbReference>
<reference evidence="2 3" key="1">
    <citation type="submission" date="2021-01" db="EMBL/GenBank/DDBJ databases">
        <title>Characterization of a novel blaVMB-2- harboring plasmid in Vibrio diabolicus.</title>
        <authorList>
            <person name="Liu M."/>
        </authorList>
    </citation>
    <scope>NUCLEOTIDE SEQUENCE [LARGE SCALE GENOMIC DNA]</scope>
    <source>
        <strain evidence="2 3">SLV18</strain>
    </source>
</reference>